<dbReference type="SMART" id="SM00478">
    <property type="entry name" value="ENDO3c"/>
    <property type="match status" value="1"/>
</dbReference>
<evidence type="ECO:0000256" key="11">
    <source>
        <dbReference type="SAM" id="MobiDB-lite"/>
    </source>
</evidence>
<evidence type="ECO:0000256" key="9">
    <source>
        <dbReference type="ARBA" id="ARBA00023295"/>
    </source>
</evidence>
<keyword evidence="13" id="KW-0540">Nuclease</keyword>
<keyword evidence="3 10" id="KW-0479">Metal-binding</keyword>
<evidence type="ECO:0000256" key="3">
    <source>
        <dbReference type="ARBA" id="ARBA00022723"/>
    </source>
</evidence>
<dbReference type="Pfam" id="PF10576">
    <property type="entry name" value="EndIII_4Fe-2S"/>
    <property type="match status" value="1"/>
</dbReference>
<keyword evidence="6 10" id="KW-0408">Iron</keyword>
<dbReference type="InterPro" id="IPR011257">
    <property type="entry name" value="DNA_glycosylase"/>
</dbReference>
<evidence type="ECO:0000313" key="14">
    <source>
        <dbReference type="Proteomes" id="UP001332931"/>
    </source>
</evidence>
<comment type="function">
    <text evidence="10">DNA repair enzyme that has both DNA N-glycosylase activity and AP-lyase activity. The DNA N-glycosylase activity releases various damaged pyrimidines from DNA by cleaving the N-glycosidic bond, leaving an AP (apurinic/apyrimidinic) site. The AP-lyase activity cleaves the phosphodiester bond 3' to the AP site by a beta-elimination, leaving a 3'-terminal unsaturated sugar and a product with a terminal 5'-phosphate.</text>
</comment>
<keyword evidence="7 10" id="KW-0411">Iron-sulfur</keyword>
<evidence type="ECO:0000256" key="10">
    <source>
        <dbReference type="HAMAP-Rule" id="MF_00942"/>
    </source>
</evidence>
<dbReference type="Proteomes" id="UP001332931">
    <property type="component" value="Unassembled WGS sequence"/>
</dbReference>
<dbReference type="Pfam" id="PF00730">
    <property type="entry name" value="HhH-GPD"/>
    <property type="match status" value="1"/>
</dbReference>
<comment type="caution">
    <text evidence="13">The sequence shown here is derived from an EMBL/GenBank/DDBJ whole genome shotgun (WGS) entry which is preliminary data.</text>
</comment>
<dbReference type="PROSITE" id="PS01155">
    <property type="entry name" value="ENDONUCLEASE_III_2"/>
    <property type="match status" value="1"/>
</dbReference>
<dbReference type="Gene3D" id="1.10.1670.10">
    <property type="entry name" value="Helix-hairpin-Helix base-excision DNA repair enzymes (C-terminal)"/>
    <property type="match status" value="1"/>
</dbReference>
<dbReference type="CDD" id="cd00056">
    <property type="entry name" value="ENDO3c"/>
    <property type="match status" value="1"/>
</dbReference>
<evidence type="ECO:0000259" key="12">
    <source>
        <dbReference type="SMART" id="SM00478"/>
    </source>
</evidence>
<dbReference type="EC" id="4.2.99.18" evidence="10"/>
<comment type="cofactor">
    <cofactor evidence="10">
        <name>[4Fe-4S] cluster</name>
        <dbReference type="ChEBI" id="CHEBI:49883"/>
    </cofactor>
    <text evidence="10">Binds 1 [4Fe-4S] cluster.</text>
</comment>
<keyword evidence="13" id="KW-0255">Endonuclease</keyword>
<dbReference type="PIRSF" id="PIRSF001435">
    <property type="entry name" value="Nth"/>
    <property type="match status" value="1"/>
</dbReference>
<evidence type="ECO:0000256" key="7">
    <source>
        <dbReference type="ARBA" id="ARBA00023014"/>
    </source>
</evidence>
<dbReference type="HAMAP" id="MF_00942">
    <property type="entry name" value="Nth"/>
    <property type="match status" value="1"/>
</dbReference>
<dbReference type="Gene3D" id="1.10.340.30">
    <property type="entry name" value="Hypothetical protein, domain 2"/>
    <property type="match status" value="1"/>
</dbReference>
<gene>
    <name evidence="10 13" type="primary">nth</name>
    <name evidence="13" type="ORF">VXJ25_05780</name>
</gene>
<dbReference type="EMBL" id="JAZGJQ010000005">
    <property type="protein sequence ID" value="MEE6147499.1"/>
    <property type="molecule type" value="Genomic_DNA"/>
</dbReference>
<dbReference type="InterPro" id="IPR005759">
    <property type="entry name" value="Nth"/>
</dbReference>
<keyword evidence="4 10" id="KW-0227">DNA damage</keyword>
<dbReference type="SUPFAM" id="SSF48150">
    <property type="entry name" value="DNA-glycosylase"/>
    <property type="match status" value="1"/>
</dbReference>
<dbReference type="PANTHER" id="PTHR10359">
    <property type="entry name" value="A/G-SPECIFIC ADENINE GLYCOSYLASE/ENDONUCLEASE III"/>
    <property type="match status" value="1"/>
</dbReference>
<feature type="binding site" evidence="10">
    <location>
        <position position="205"/>
    </location>
    <ligand>
        <name>[4Fe-4S] cluster</name>
        <dbReference type="ChEBI" id="CHEBI:49883"/>
    </ligand>
</feature>
<dbReference type="GO" id="GO:0004519">
    <property type="term" value="F:endonuclease activity"/>
    <property type="evidence" value="ECO:0007669"/>
    <property type="project" value="UniProtKB-KW"/>
</dbReference>
<evidence type="ECO:0000256" key="5">
    <source>
        <dbReference type="ARBA" id="ARBA00022801"/>
    </source>
</evidence>
<sequence>MPRESKARKRERAVEVCRRMGELYPHAEPQLDFSNPFTTVVSVMLSAQTTDASVNRVTPELFRRWPDARSMAQASPAEVAEVIRTLGFWKSKSAHCVGIAQMIVSDFAGEVPHTMEELTRLPGVGRKTANIVLNKSFGIVDGIAVDTHVYRIATRLRLTSAPTPLEAEKDLLSLLPRELWEDVNSQWILFGRQVCTSRAPKCEGCPLADLCPSVGKNVHVNGKGNGRARSGAKRDAGSQAKSGSGARAGSRAR</sequence>
<dbReference type="InterPro" id="IPR003651">
    <property type="entry name" value="Endonuclease3_FeS-loop_motif"/>
</dbReference>
<evidence type="ECO:0000256" key="4">
    <source>
        <dbReference type="ARBA" id="ARBA00022763"/>
    </source>
</evidence>
<proteinExistence type="inferred from homology"/>
<dbReference type="InterPro" id="IPR004036">
    <property type="entry name" value="Endonuclease-III-like_CS2"/>
</dbReference>
<reference evidence="13 14" key="1">
    <citation type="submission" date="2024-01" db="EMBL/GenBank/DDBJ databases">
        <title>Description of Olsenella sp. nov., isolated from pig feces.</title>
        <authorList>
            <person name="Chang Y.-H."/>
        </authorList>
    </citation>
    <scope>NUCLEOTIDE SEQUENCE [LARGE SCALE GENOMIC DNA]</scope>
    <source>
        <strain evidence="13 14">YH-ols2223</strain>
    </source>
</reference>
<feature type="binding site" evidence="10">
    <location>
        <position position="195"/>
    </location>
    <ligand>
        <name>[4Fe-4S] cluster</name>
        <dbReference type="ChEBI" id="CHEBI:49883"/>
    </ligand>
</feature>
<keyword evidence="8 10" id="KW-0234">DNA repair</keyword>
<keyword evidence="2 10" id="KW-0004">4Fe-4S</keyword>
<comment type="catalytic activity">
    <reaction evidence="10">
        <text>2'-deoxyribonucleotide-(2'-deoxyribose 5'-phosphate)-2'-deoxyribonucleotide-DNA = a 3'-end 2'-deoxyribonucleotide-(2,3-dehydro-2,3-deoxyribose 5'-phosphate)-DNA + a 5'-end 5'-phospho-2'-deoxyribonucleoside-DNA + H(+)</text>
        <dbReference type="Rhea" id="RHEA:66592"/>
        <dbReference type="Rhea" id="RHEA-COMP:13180"/>
        <dbReference type="Rhea" id="RHEA-COMP:16897"/>
        <dbReference type="Rhea" id="RHEA-COMP:17067"/>
        <dbReference type="ChEBI" id="CHEBI:15378"/>
        <dbReference type="ChEBI" id="CHEBI:136412"/>
        <dbReference type="ChEBI" id="CHEBI:157695"/>
        <dbReference type="ChEBI" id="CHEBI:167181"/>
        <dbReference type="EC" id="4.2.99.18"/>
    </reaction>
</comment>
<protein>
    <recommendedName>
        <fullName evidence="10">Endonuclease III</fullName>
        <ecNumber evidence="10">4.2.99.18</ecNumber>
    </recommendedName>
    <alternativeName>
        <fullName evidence="10">DNA-(apurinic or apyrimidinic site) lyase</fullName>
    </alternativeName>
</protein>
<dbReference type="PANTHER" id="PTHR10359:SF18">
    <property type="entry name" value="ENDONUCLEASE III"/>
    <property type="match status" value="1"/>
</dbReference>
<evidence type="ECO:0000313" key="13">
    <source>
        <dbReference type="EMBL" id="MEE6147499.1"/>
    </source>
</evidence>
<feature type="compositionally biased region" description="Low complexity" evidence="11">
    <location>
        <begin position="237"/>
        <end position="253"/>
    </location>
</feature>
<evidence type="ECO:0000256" key="6">
    <source>
        <dbReference type="ARBA" id="ARBA00023004"/>
    </source>
</evidence>
<keyword evidence="5 10" id="KW-0378">Hydrolase</keyword>
<dbReference type="Pfam" id="PF00633">
    <property type="entry name" value="HHH"/>
    <property type="match status" value="1"/>
</dbReference>
<dbReference type="InterPro" id="IPR023170">
    <property type="entry name" value="HhH_base_excis_C"/>
</dbReference>
<keyword evidence="9 10" id="KW-0326">Glycosidase</keyword>
<dbReference type="NCBIfam" id="TIGR01083">
    <property type="entry name" value="nth"/>
    <property type="match status" value="1"/>
</dbReference>
<evidence type="ECO:0000256" key="1">
    <source>
        <dbReference type="ARBA" id="ARBA00008343"/>
    </source>
</evidence>
<keyword evidence="10" id="KW-0238">DNA-binding</keyword>
<feature type="domain" description="HhH-GPD" evidence="12">
    <location>
        <begin position="45"/>
        <end position="193"/>
    </location>
</feature>
<feature type="binding site" evidence="10">
    <location>
        <position position="202"/>
    </location>
    <ligand>
        <name>[4Fe-4S] cluster</name>
        <dbReference type="ChEBI" id="CHEBI:49883"/>
    </ligand>
</feature>
<feature type="binding site" evidence="10">
    <location>
        <position position="211"/>
    </location>
    <ligand>
        <name>[4Fe-4S] cluster</name>
        <dbReference type="ChEBI" id="CHEBI:49883"/>
    </ligand>
</feature>
<dbReference type="InterPro" id="IPR000445">
    <property type="entry name" value="HhH_motif"/>
</dbReference>
<evidence type="ECO:0000256" key="2">
    <source>
        <dbReference type="ARBA" id="ARBA00022485"/>
    </source>
</evidence>
<evidence type="ECO:0000256" key="8">
    <source>
        <dbReference type="ARBA" id="ARBA00023204"/>
    </source>
</evidence>
<dbReference type="SMART" id="SM00525">
    <property type="entry name" value="FES"/>
    <property type="match status" value="1"/>
</dbReference>
<feature type="region of interest" description="Disordered" evidence="11">
    <location>
        <begin position="222"/>
        <end position="253"/>
    </location>
</feature>
<keyword evidence="14" id="KW-1185">Reference proteome</keyword>
<dbReference type="InterPro" id="IPR003265">
    <property type="entry name" value="HhH-GPD_domain"/>
</dbReference>
<accession>A0ABU7RA67</accession>
<organism evidence="13 14">
    <name type="scientific">Olsenella absiana</name>
    <dbReference type="NCBI Taxonomy" id="3115222"/>
    <lineage>
        <taxon>Bacteria</taxon>
        <taxon>Bacillati</taxon>
        <taxon>Actinomycetota</taxon>
        <taxon>Coriobacteriia</taxon>
        <taxon>Coriobacteriales</taxon>
        <taxon>Atopobiaceae</taxon>
        <taxon>Olsenella</taxon>
    </lineage>
</organism>
<comment type="similarity">
    <text evidence="1 10">Belongs to the Nth/MutY family.</text>
</comment>
<keyword evidence="10" id="KW-0456">Lyase</keyword>
<dbReference type="RefSeq" id="WP_330958268.1">
    <property type="nucleotide sequence ID" value="NZ_JAZGJQ010000005.1"/>
</dbReference>
<name>A0ABU7RA67_9ACTN</name>